<dbReference type="Pfam" id="PF23099">
    <property type="entry name" value="UTP20_C"/>
    <property type="match status" value="1"/>
</dbReference>
<feature type="region of interest" description="Disordered" evidence="2">
    <location>
        <begin position="2173"/>
        <end position="2198"/>
    </location>
</feature>
<reference evidence="6" key="1">
    <citation type="submission" date="2019-10" db="EMBL/GenBank/DDBJ databases">
        <authorList>
            <consortium name="DOE Joint Genome Institute"/>
            <person name="Kuo A."/>
            <person name="Miyauchi S."/>
            <person name="Kiss E."/>
            <person name="Drula E."/>
            <person name="Kohler A."/>
            <person name="Sanchez-Garcia M."/>
            <person name="Andreopoulos B."/>
            <person name="Barry K.W."/>
            <person name="Bonito G."/>
            <person name="Buee M."/>
            <person name="Carver A."/>
            <person name="Chen C."/>
            <person name="Cichocki N."/>
            <person name="Clum A."/>
            <person name="Culley D."/>
            <person name="Crous P.W."/>
            <person name="Fauchery L."/>
            <person name="Girlanda M."/>
            <person name="Hayes R."/>
            <person name="Keri Z."/>
            <person name="LaButti K."/>
            <person name="Lipzen A."/>
            <person name="Lombard V."/>
            <person name="Magnuson J."/>
            <person name="Maillard F."/>
            <person name="Morin E."/>
            <person name="Murat C."/>
            <person name="Nolan M."/>
            <person name="Ohm R."/>
            <person name="Pangilinan J."/>
            <person name="Pereira M."/>
            <person name="Perotto S."/>
            <person name="Peter M."/>
            <person name="Riley R."/>
            <person name="Sitrit Y."/>
            <person name="Stielow B."/>
            <person name="Szollosi G."/>
            <person name="Zifcakova L."/>
            <person name="Stursova M."/>
            <person name="Spatafora J.W."/>
            <person name="Tedersoo L."/>
            <person name="Vaario L.-M."/>
            <person name="Yamada A."/>
            <person name="Yan M."/>
            <person name="Wang P."/>
            <person name="Xu J."/>
            <person name="Bruns T."/>
            <person name="Baldrian P."/>
            <person name="Vilgalys R."/>
            <person name="Henrissat B."/>
            <person name="Grigoriev I.V."/>
            <person name="Hibbett D."/>
            <person name="Nagy L.G."/>
            <person name="Martin F.M."/>
        </authorList>
    </citation>
    <scope>NUCLEOTIDE SEQUENCE</scope>
    <source>
        <strain evidence="6">Prilba</strain>
    </source>
</reference>
<dbReference type="SUPFAM" id="SSF48371">
    <property type="entry name" value="ARM repeat"/>
    <property type="match status" value="2"/>
</dbReference>
<reference evidence="6" key="2">
    <citation type="journal article" date="2020" name="Nat. Commun.">
        <title>Large-scale genome sequencing of mycorrhizal fungi provides insights into the early evolution of symbiotic traits.</title>
        <authorList>
            <person name="Miyauchi S."/>
            <person name="Kiss E."/>
            <person name="Kuo A."/>
            <person name="Drula E."/>
            <person name="Kohler A."/>
            <person name="Sanchez-Garcia M."/>
            <person name="Morin E."/>
            <person name="Andreopoulos B."/>
            <person name="Barry K.W."/>
            <person name="Bonito G."/>
            <person name="Buee M."/>
            <person name="Carver A."/>
            <person name="Chen C."/>
            <person name="Cichocki N."/>
            <person name="Clum A."/>
            <person name="Culley D."/>
            <person name="Crous P.W."/>
            <person name="Fauchery L."/>
            <person name="Girlanda M."/>
            <person name="Hayes R.D."/>
            <person name="Keri Z."/>
            <person name="LaButti K."/>
            <person name="Lipzen A."/>
            <person name="Lombard V."/>
            <person name="Magnuson J."/>
            <person name="Maillard F."/>
            <person name="Murat C."/>
            <person name="Nolan M."/>
            <person name="Ohm R.A."/>
            <person name="Pangilinan J."/>
            <person name="Pereira M.F."/>
            <person name="Perotto S."/>
            <person name="Peter M."/>
            <person name="Pfister S."/>
            <person name="Riley R."/>
            <person name="Sitrit Y."/>
            <person name="Stielow J.B."/>
            <person name="Szollosi G."/>
            <person name="Zifcakova L."/>
            <person name="Stursova M."/>
            <person name="Spatafora J.W."/>
            <person name="Tedersoo L."/>
            <person name="Vaario L.M."/>
            <person name="Yamada A."/>
            <person name="Yan M."/>
            <person name="Wang P."/>
            <person name="Xu J."/>
            <person name="Bruns T."/>
            <person name="Baldrian P."/>
            <person name="Vilgalys R."/>
            <person name="Dunand C."/>
            <person name="Henrissat B."/>
            <person name="Grigoriev I.V."/>
            <person name="Hibbett D."/>
            <person name="Nagy L.G."/>
            <person name="Martin F.M."/>
        </authorList>
    </citation>
    <scope>NUCLEOTIDE SEQUENCE</scope>
    <source>
        <strain evidence="6">Prilba</strain>
    </source>
</reference>
<dbReference type="InterPro" id="IPR057525">
    <property type="entry name" value="UTP20_C"/>
</dbReference>
<evidence type="ECO:0000259" key="3">
    <source>
        <dbReference type="Pfam" id="PF07539"/>
    </source>
</evidence>
<evidence type="ECO:0000259" key="5">
    <source>
        <dbReference type="Pfam" id="PF23099"/>
    </source>
</evidence>
<sequence length="2358" mass="264678">MAEVWGSLLRRLRASRREVAVEVMASDLGGVEDACAWAYIFACKSVSQTLHTATPSIVAPLLQVHLRSQEPALTHTCLRRLLTALIHHCKGADQFLPISELLTERFISLARSLKWEDDTDGLSRFIGIISVVSSVRRGSRMTADQLSSIAAMLSSLIPFSSLEKSLLHACVAVLMAGDLSLWMAVGRDLVQQSWTNVTFGAQLCGILSDLSWGGWKLLEFPHMIQHLPNLVDSDAIRGLGLLAALHKAQRVKDVPSAWLLRLEEGILKRFEEWTITRDKVEELRLVLQVNSLLPGTLSVTCGIINNVLDEADPETSYKSGPVNPSWVLGSCLKALATCPHDEWAHHANLILWTEKVLQRWIWSEIVLDGLAEVLRRSPEHARKMSFEDIYRHLASSVSSHSRSSRLNALHLLSSPLVHMHPTRELVLSRLLQAEEVTIDVQSSRERVLRVTQLEQIIPVEDAVVTDLAVRWLVAQLKVGLRPVWLPTAHALEKLSERCGEIVWRVMFEELKSVVGLSSVNNVPDWTKDITNETGDADEVRESERSWRDPSAYKIRSALAKWRADDTFRMLLIRLPQSRFDHLTFEAQLLVALKHCARLAERHNRDLIPLFLNQASPFGPAKLPRTKLAAWFVLFSNFTNPRVLHSTQTLHDIYTSFLSYPDRSLQGLALSCLCTYKPPYLLPHVDRLRGLLDDSRWRDELAQLDIASISEEERPALVDALVRLLFGFVRERRTRDRRGTVLAVLGGCNDSELDLLVTLMLQDVLPAALETTDVGVVPPVSSDVSLKQQIGFLHLLGDVLKQLGTRLTPSWHALISATISLTAHAQSSLEALRQDNKDLEEDIELLPEEVEDTDLQASSPKQLRTIRQLGIRRFADFFRISVSFDFEPYMKEAFRTLLSPRLASLPRENTQAPSGLLELLYVWSSDERYVAFFVDYDERILPQVYACLTAPGVKPTVISRILDIVDRLLLLASLHEDIQQRAIRPHVSILLTNLATLVQDTKGDTVASNHLAQRQISILSGLSHYLADGTQASTLLSLFFPLLRKPAKFVGERVKADILKIMANLFPLIPDLAEPSSSLYKLTFELVSSLFQSVRSRQCRVALIAAFHALSTIDVSLQGLAELLEQLNAYSTKRIEEPDFDQRLEAFSKLNETLHASFTPSQWLPVLYNLLRCIQDPNELAIRSNSSQGFKHFIDAVVADSDPEYQTVFLRRLLPGLKNGLRSKNEMVRSDVLSVIAYAVTRCDNITTLQDMKVLLEGGDEEANFFNNIYHVQLHRRIRALNRLADHCDANQLRSSTLADIFVPLVGNFIAPALHTDHHLATAAITATGRMARHLSWGPYYALVQQYLKMSRAKDASERLYIRTIVSILDSFHFPMDEIAVPESSGGNDAVESEDANEEHNPLELALPSSRVSDAVNNRLLPALLNHLENRDETEDTLRIPVSIGIVKIALHLPAAIKEAQVTKLITVLSQALRSKSSETRDITRDALCKICIVIGPSYLPVILREMRGALTRGPQLHVLAYVTHALLIHVTKPENVEAFKTLDSCVEDVTHISAEVIFGEPGKDVQSEEFKTKMREVRSSGSKGLDILAIFAKFITPSRISGLLRPLRAVMQETEALKVMLKVDDVLRRIASGLNSNEHLGPKELLVLCHTLISQNSKFQKSVMKVKANKRGKRAESDSIVELKRNLVVSEDHYAINSFRFIAFGLDLFNTAFRRNRFDFGDSEILARLESMVPVIGNTLYASNSHVLIQGLKASTAIIKCPLKTLEKSVPVFVRQTIDILKEIGNTESEVAQTALKSLAIIVRDKANAEVKEKDLVYLLEVLAPDLEEPGRQASVFAMLRAIVARKFIVPEIYDLMERVSEIMVTNQSPQVQELCRSVLLQFLLDYPQGKGRLRTTMAFLAKNTAYTHENGRISVLELLSAIVSKFEESLIGDFSDLLFVALVMVIANDDSAKPREMAAEIIKNLFLRLDADHRRLLVSHLRSWASQTGNPQLTRVAVQAYGIIFDALQANASTYLPPMIEDLNLNILRSVEQLTKEEEGQMDVDSQWQVAYHILTVLGKIIRIFPDISTRPQKLSWTAVVAHLLFPHAWVRMAAARLLGQLFSALPVAEPPKESYPATSPLAGLNLKEIAEKHSTQLKSSHLSSALGLQIVKNLFYIGKCFCAAKVSGPQPAVDAETENDDEDEPEEGESEHEEANRDNPLAWLFSKLSYQIRSAYIARRSRSVNCENWHEQPAAILRFFAAMANYMEATLLQEFLIHILSPIYRITEDDTIRDQQMDELKATAVELQDLVQRKVGTTKFAVTYNKIRQAVSGVQRERRTARVTKFATNPEAAARRKQQRSVAKKDSRKRKNAMFA</sequence>
<dbReference type="GO" id="GO:0030686">
    <property type="term" value="C:90S preribosome"/>
    <property type="evidence" value="ECO:0007669"/>
    <property type="project" value="TreeGrafter"/>
</dbReference>
<dbReference type="PANTHER" id="PTHR17695">
    <property type="entry name" value="SMALL SUBUNIT PROCESSOME COMPONENT 20 HOMOLOG"/>
    <property type="match status" value="1"/>
</dbReference>
<evidence type="ECO:0000313" key="6">
    <source>
        <dbReference type="EMBL" id="KAF8483705.1"/>
    </source>
</evidence>
<organism evidence="6 7">
    <name type="scientific">Russula ochroleuca</name>
    <dbReference type="NCBI Taxonomy" id="152965"/>
    <lineage>
        <taxon>Eukaryota</taxon>
        <taxon>Fungi</taxon>
        <taxon>Dikarya</taxon>
        <taxon>Basidiomycota</taxon>
        <taxon>Agaricomycotina</taxon>
        <taxon>Agaricomycetes</taxon>
        <taxon>Russulales</taxon>
        <taxon>Russulaceae</taxon>
        <taxon>Russula</taxon>
    </lineage>
</organism>
<proteinExistence type="predicted"/>
<dbReference type="EMBL" id="WHVB01000004">
    <property type="protein sequence ID" value="KAF8483705.1"/>
    <property type="molecule type" value="Genomic_DNA"/>
</dbReference>
<feature type="domain" description="U3 small nucleolar RNA-associated protein 20 N-terminal" evidence="3">
    <location>
        <begin position="623"/>
        <end position="1224"/>
    </location>
</feature>
<keyword evidence="7" id="KW-1185">Reference proteome</keyword>
<feature type="compositionally biased region" description="Acidic residues" evidence="2">
    <location>
        <begin position="2177"/>
        <end position="2194"/>
    </location>
</feature>
<dbReference type="Pfam" id="PF07539">
    <property type="entry name" value="UTP20_N"/>
    <property type="match status" value="1"/>
</dbReference>
<dbReference type="Pfam" id="PF20416">
    <property type="entry name" value="UTP20"/>
    <property type="match status" value="1"/>
</dbReference>
<gene>
    <name evidence="6" type="ORF">DFH94DRAFT_792445</name>
</gene>
<dbReference type="OrthoDB" id="360653at2759"/>
<feature type="compositionally biased region" description="Basic residues" evidence="2">
    <location>
        <begin position="2348"/>
        <end position="2358"/>
    </location>
</feature>
<feature type="domain" description="U3 small nucleolar RNA-associated protein 20 C-terminal" evidence="5">
    <location>
        <begin position="2091"/>
        <end position="2354"/>
    </location>
</feature>
<keyword evidence="1" id="KW-0175">Coiled coil</keyword>
<protein>
    <submittedName>
        <fullName evidence="6">Armadillo-type protein</fullName>
    </submittedName>
</protein>
<evidence type="ECO:0000256" key="1">
    <source>
        <dbReference type="SAM" id="Coils"/>
    </source>
</evidence>
<feature type="domain" description="U3 small nucleolar RNA-associated protein 20" evidence="4">
    <location>
        <begin position="1430"/>
        <end position="1653"/>
    </location>
</feature>
<dbReference type="InterPro" id="IPR052575">
    <property type="entry name" value="SSU_processome_comp_20"/>
</dbReference>
<accession>A0A9P5N1E4</accession>
<evidence type="ECO:0000313" key="7">
    <source>
        <dbReference type="Proteomes" id="UP000759537"/>
    </source>
</evidence>
<dbReference type="InterPro" id="IPR046523">
    <property type="entry name" value="UTP20_dom"/>
</dbReference>
<feature type="coiled-coil region" evidence="1">
    <location>
        <begin position="821"/>
        <end position="848"/>
    </location>
</feature>
<evidence type="ECO:0000259" key="4">
    <source>
        <dbReference type="Pfam" id="PF20416"/>
    </source>
</evidence>
<dbReference type="InterPro" id="IPR011430">
    <property type="entry name" value="UTP20_N"/>
</dbReference>
<dbReference type="PANTHER" id="PTHR17695:SF11">
    <property type="entry name" value="SMALL SUBUNIT PROCESSOME COMPONENT 20 HOMOLOG"/>
    <property type="match status" value="1"/>
</dbReference>
<dbReference type="Proteomes" id="UP000759537">
    <property type="component" value="Unassembled WGS sequence"/>
</dbReference>
<dbReference type="GO" id="GO:0032040">
    <property type="term" value="C:small-subunit processome"/>
    <property type="evidence" value="ECO:0007669"/>
    <property type="project" value="TreeGrafter"/>
</dbReference>
<comment type="caution">
    <text evidence="6">The sequence shown here is derived from an EMBL/GenBank/DDBJ whole genome shotgun (WGS) entry which is preliminary data.</text>
</comment>
<evidence type="ECO:0000256" key="2">
    <source>
        <dbReference type="SAM" id="MobiDB-lite"/>
    </source>
</evidence>
<dbReference type="InterPro" id="IPR016024">
    <property type="entry name" value="ARM-type_fold"/>
</dbReference>
<name>A0A9P5N1E4_9AGAM</name>
<feature type="region of interest" description="Disordered" evidence="2">
    <location>
        <begin position="2328"/>
        <end position="2358"/>
    </location>
</feature>
<dbReference type="InterPro" id="IPR011989">
    <property type="entry name" value="ARM-like"/>
</dbReference>
<dbReference type="Gene3D" id="1.25.10.10">
    <property type="entry name" value="Leucine-rich Repeat Variant"/>
    <property type="match status" value="2"/>
</dbReference>